<dbReference type="EMBL" id="VSSQ01024069">
    <property type="protein sequence ID" value="MPM71369.1"/>
    <property type="molecule type" value="Genomic_DNA"/>
</dbReference>
<evidence type="ECO:0000313" key="2">
    <source>
        <dbReference type="EMBL" id="MPM71369.1"/>
    </source>
</evidence>
<feature type="transmembrane region" description="Helical" evidence="1">
    <location>
        <begin position="28"/>
        <end position="52"/>
    </location>
</feature>
<keyword evidence="1" id="KW-0812">Transmembrane</keyword>
<organism evidence="2">
    <name type="scientific">bioreactor metagenome</name>
    <dbReference type="NCBI Taxonomy" id="1076179"/>
    <lineage>
        <taxon>unclassified sequences</taxon>
        <taxon>metagenomes</taxon>
        <taxon>ecological metagenomes</taxon>
    </lineage>
</organism>
<name>A0A645C160_9ZZZZ</name>
<sequence length="194" mass="19940">MAMAVLWTGMVVLSVVFGILNGRMEAVSAAALAGAGSAIQLCLSMAGVLCLWSGVMEIMNRCGMSAKLARAFRPLLRMLLPNASRDNETLSAVSANVSANLLGLGNAATPLGIQAARRMARGQEGVASDELCLLVVLNTASIQIIPATIASVRAAAGAAAPFDILPAVWLSSVLSVTAGLTAAKTLAFFGRRRI</sequence>
<keyword evidence="1" id="KW-1133">Transmembrane helix</keyword>
<protein>
    <submittedName>
        <fullName evidence="2">Spore maturation protein A</fullName>
    </submittedName>
</protein>
<reference evidence="2" key="1">
    <citation type="submission" date="2019-08" db="EMBL/GenBank/DDBJ databases">
        <authorList>
            <person name="Kucharzyk K."/>
            <person name="Murdoch R.W."/>
            <person name="Higgins S."/>
            <person name="Loffler F."/>
        </authorList>
    </citation>
    <scope>NUCLEOTIDE SEQUENCE</scope>
</reference>
<accession>A0A645C160</accession>
<evidence type="ECO:0000256" key="1">
    <source>
        <dbReference type="SAM" id="Phobius"/>
    </source>
</evidence>
<feature type="transmembrane region" description="Helical" evidence="1">
    <location>
        <begin position="131"/>
        <end position="156"/>
    </location>
</feature>
<feature type="transmembrane region" description="Helical" evidence="1">
    <location>
        <begin position="168"/>
        <end position="189"/>
    </location>
</feature>
<keyword evidence="1" id="KW-0472">Membrane</keyword>
<dbReference type="AlphaFoldDB" id="A0A645C160"/>
<comment type="caution">
    <text evidence="2">The sequence shown here is derived from an EMBL/GenBank/DDBJ whole genome shotgun (WGS) entry which is preliminary data.</text>
</comment>
<gene>
    <name evidence="2" type="primary">spmA_9</name>
    <name evidence="2" type="ORF">SDC9_118333</name>
</gene>
<proteinExistence type="predicted"/>